<dbReference type="Proteomes" id="UP000054279">
    <property type="component" value="Unassembled WGS sequence"/>
</dbReference>
<dbReference type="Pfam" id="PF07985">
    <property type="entry name" value="SRR1"/>
    <property type="match status" value="1"/>
</dbReference>
<dbReference type="OrthoDB" id="551431at2759"/>
<dbReference type="InterPro" id="IPR012942">
    <property type="entry name" value="SRR1-like"/>
</dbReference>
<dbReference type="EMBL" id="KN837119">
    <property type="protein sequence ID" value="KIJ44146.1"/>
    <property type="molecule type" value="Genomic_DNA"/>
</dbReference>
<dbReference type="PANTHER" id="PTHR28626:SF3">
    <property type="entry name" value="SRR1-LIKE PROTEIN"/>
    <property type="match status" value="1"/>
</dbReference>
<dbReference type="GO" id="GO:0005737">
    <property type="term" value="C:cytoplasm"/>
    <property type="evidence" value="ECO:0007669"/>
    <property type="project" value="TreeGrafter"/>
</dbReference>
<reference evidence="3 4" key="1">
    <citation type="submission" date="2014-06" db="EMBL/GenBank/DDBJ databases">
        <title>Evolutionary Origins and Diversification of the Mycorrhizal Mutualists.</title>
        <authorList>
            <consortium name="DOE Joint Genome Institute"/>
            <consortium name="Mycorrhizal Genomics Consortium"/>
            <person name="Kohler A."/>
            <person name="Kuo A."/>
            <person name="Nagy L.G."/>
            <person name="Floudas D."/>
            <person name="Copeland A."/>
            <person name="Barry K.W."/>
            <person name="Cichocki N."/>
            <person name="Veneault-Fourrey C."/>
            <person name="LaButti K."/>
            <person name="Lindquist E.A."/>
            <person name="Lipzen A."/>
            <person name="Lundell T."/>
            <person name="Morin E."/>
            <person name="Murat C."/>
            <person name="Riley R."/>
            <person name="Ohm R."/>
            <person name="Sun H."/>
            <person name="Tunlid A."/>
            <person name="Henrissat B."/>
            <person name="Grigoriev I.V."/>
            <person name="Hibbett D.S."/>
            <person name="Martin F."/>
        </authorList>
    </citation>
    <scope>NUCLEOTIDE SEQUENCE [LARGE SCALE GENOMIC DNA]</scope>
    <source>
        <strain evidence="3 4">SS14</strain>
    </source>
</reference>
<dbReference type="PANTHER" id="PTHR28626">
    <property type="entry name" value="SRR1-LIKE PROTEIN"/>
    <property type="match status" value="1"/>
</dbReference>
<gene>
    <name evidence="3" type="ORF">M422DRAFT_47621</name>
</gene>
<dbReference type="GO" id="GO:0005634">
    <property type="term" value="C:nucleus"/>
    <property type="evidence" value="ECO:0007669"/>
    <property type="project" value="TreeGrafter"/>
</dbReference>
<keyword evidence="4" id="KW-1185">Reference proteome</keyword>
<name>A0A0C9VZW9_SPHS4</name>
<evidence type="ECO:0000259" key="2">
    <source>
        <dbReference type="Pfam" id="PF07985"/>
    </source>
</evidence>
<protein>
    <recommendedName>
        <fullName evidence="2">SRR1-like domain-containing protein</fullName>
    </recommendedName>
</protein>
<dbReference type="InterPro" id="IPR040044">
    <property type="entry name" value="SRR1L"/>
</dbReference>
<sequence>MGSLNAMRWLPSELQVLCLGLGSPMESKSSVAQLVLLLSVCDALKIAHEKVTLFDPQFSQEDIQGLLDMGFNVPTENKRGSYTLEDRTLVFMPHCGTQLYENLFRANWTPNRLQRLLLFGNVLEEYATSTPAWKLEQDTPCLSRICEPRGSLFLAMTDYRHRFPFELPGKHLQSDAVSSVEAYPSTFNNLALQFLNMDSFPREDPLIWQIPSRSQRQSEEIT</sequence>
<comment type="similarity">
    <text evidence="1">Belongs to the SRR1 family.</text>
</comment>
<evidence type="ECO:0000256" key="1">
    <source>
        <dbReference type="ARBA" id="ARBA00009856"/>
    </source>
</evidence>
<dbReference type="HOGENOM" id="CLU_062516_2_0_1"/>
<evidence type="ECO:0000313" key="3">
    <source>
        <dbReference type="EMBL" id="KIJ44146.1"/>
    </source>
</evidence>
<evidence type="ECO:0000313" key="4">
    <source>
        <dbReference type="Proteomes" id="UP000054279"/>
    </source>
</evidence>
<accession>A0A0C9VZW9</accession>
<feature type="domain" description="SRR1-like" evidence="2">
    <location>
        <begin position="15"/>
        <end position="193"/>
    </location>
</feature>
<proteinExistence type="inferred from homology"/>
<dbReference type="AlphaFoldDB" id="A0A0C9VZW9"/>
<organism evidence="3 4">
    <name type="scientific">Sphaerobolus stellatus (strain SS14)</name>
    <dbReference type="NCBI Taxonomy" id="990650"/>
    <lineage>
        <taxon>Eukaryota</taxon>
        <taxon>Fungi</taxon>
        <taxon>Dikarya</taxon>
        <taxon>Basidiomycota</taxon>
        <taxon>Agaricomycotina</taxon>
        <taxon>Agaricomycetes</taxon>
        <taxon>Phallomycetidae</taxon>
        <taxon>Geastrales</taxon>
        <taxon>Sphaerobolaceae</taxon>
        <taxon>Sphaerobolus</taxon>
    </lineage>
</organism>